<dbReference type="InterPro" id="IPR036388">
    <property type="entry name" value="WH-like_DNA-bd_sf"/>
</dbReference>
<feature type="compositionally biased region" description="Low complexity" evidence="2">
    <location>
        <begin position="243"/>
        <end position="255"/>
    </location>
</feature>
<evidence type="ECO:0000256" key="1">
    <source>
        <dbReference type="ARBA" id="ARBA00022884"/>
    </source>
</evidence>
<reference evidence="4 5" key="1">
    <citation type="submission" date="2023-01" db="EMBL/GenBank/DDBJ databases">
        <authorList>
            <person name="Kreplak J."/>
        </authorList>
    </citation>
    <scope>NUCLEOTIDE SEQUENCE [LARGE SCALE GENOMIC DNA]</scope>
</reference>
<gene>
    <name evidence="4" type="ORF">VFH_I008320</name>
</gene>
<dbReference type="InterPro" id="IPR006630">
    <property type="entry name" value="La_HTH"/>
</dbReference>
<protein>
    <recommendedName>
        <fullName evidence="3">HTH La-type RNA-binding domain-containing protein</fullName>
    </recommendedName>
</protein>
<dbReference type="GO" id="GO:0003723">
    <property type="term" value="F:RNA binding"/>
    <property type="evidence" value="ECO:0007669"/>
    <property type="project" value="UniProtKB-KW"/>
</dbReference>
<feature type="region of interest" description="Disordered" evidence="2">
    <location>
        <begin position="232"/>
        <end position="271"/>
    </location>
</feature>
<keyword evidence="1" id="KW-0694">RNA-binding</keyword>
<dbReference type="AlphaFoldDB" id="A0AAV0Z571"/>
<dbReference type="EMBL" id="OX451735">
    <property type="protein sequence ID" value="CAI8591807.1"/>
    <property type="molecule type" value="Genomic_DNA"/>
</dbReference>
<evidence type="ECO:0000313" key="4">
    <source>
        <dbReference type="EMBL" id="CAI8591807.1"/>
    </source>
</evidence>
<accession>A0AAV0Z571</accession>
<proteinExistence type="predicted"/>
<sequence>MHVPPRVSPRIIRPSLPPNSAQFIHPQSLRPFGGHIGFHELAPPVVFVPAPAPPPPQDSLRGVPFVPPMAHPTLYYAGGPDPQLHSMIFSQIEYYFSNANLVRDTFLRQKMDDQGWVPIKLIAGFKKVLLLTDNIQLIMDAVQTSPVVEVQGDKIRRNNWIGCYDGRTELISHADKLLQTCEAIDTDDDDDVKEKILKLGICVLHGSEKVAAKELLSRITLAVSKLKNGTNTEDILNDDNHTANSSGSSGNGNAAMDTTDDEGPSKHLNAQKGTQSFRYQFELLKLDAEFDKAMEDLEKSQKYEYKLAEESLHTHKKYLLNISQQLDKEKSELASKSDTSCSSVLLQTVEKRNENLKRELFLNHLTLLIQHGLTPFGKFCRLHGMILI</sequence>
<keyword evidence="5" id="KW-1185">Reference proteome</keyword>
<dbReference type="InterPro" id="IPR056034">
    <property type="entry name" value="DUF7615"/>
</dbReference>
<feature type="domain" description="HTH La-type RNA-binding" evidence="3">
    <location>
        <begin position="82"/>
        <end position="158"/>
    </location>
</feature>
<dbReference type="Gene3D" id="1.10.10.10">
    <property type="entry name" value="Winged helix-like DNA-binding domain superfamily/Winged helix DNA-binding domain"/>
    <property type="match status" value="1"/>
</dbReference>
<dbReference type="Proteomes" id="UP001157006">
    <property type="component" value="Chromosome 1S"/>
</dbReference>
<dbReference type="GO" id="GO:0005737">
    <property type="term" value="C:cytoplasm"/>
    <property type="evidence" value="ECO:0007669"/>
    <property type="project" value="UniProtKB-ARBA"/>
</dbReference>
<dbReference type="InterPro" id="IPR036390">
    <property type="entry name" value="WH_DNA-bd_sf"/>
</dbReference>
<dbReference type="Pfam" id="PF24590">
    <property type="entry name" value="DUF7615"/>
    <property type="match status" value="1"/>
</dbReference>
<dbReference type="SUPFAM" id="SSF46785">
    <property type="entry name" value="Winged helix' DNA-binding domain"/>
    <property type="match status" value="1"/>
</dbReference>
<dbReference type="SMART" id="SM00715">
    <property type="entry name" value="LA"/>
    <property type="match status" value="1"/>
</dbReference>
<dbReference type="InterPro" id="IPR045180">
    <property type="entry name" value="La_dom_prot"/>
</dbReference>
<name>A0AAV0Z571_VICFA</name>
<organism evidence="4 5">
    <name type="scientific">Vicia faba</name>
    <name type="common">Broad bean</name>
    <name type="synonym">Faba vulgaris</name>
    <dbReference type="NCBI Taxonomy" id="3906"/>
    <lineage>
        <taxon>Eukaryota</taxon>
        <taxon>Viridiplantae</taxon>
        <taxon>Streptophyta</taxon>
        <taxon>Embryophyta</taxon>
        <taxon>Tracheophyta</taxon>
        <taxon>Spermatophyta</taxon>
        <taxon>Magnoliopsida</taxon>
        <taxon>eudicotyledons</taxon>
        <taxon>Gunneridae</taxon>
        <taxon>Pentapetalae</taxon>
        <taxon>rosids</taxon>
        <taxon>fabids</taxon>
        <taxon>Fabales</taxon>
        <taxon>Fabaceae</taxon>
        <taxon>Papilionoideae</taxon>
        <taxon>50 kb inversion clade</taxon>
        <taxon>NPAAA clade</taxon>
        <taxon>Hologalegina</taxon>
        <taxon>IRL clade</taxon>
        <taxon>Fabeae</taxon>
        <taxon>Vicia</taxon>
    </lineage>
</organism>
<dbReference type="Pfam" id="PF05383">
    <property type="entry name" value="La"/>
    <property type="match status" value="1"/>
</dbReference>
<evidence type="ECO:0000313" key="5">
    <source>
        <dbReference type="Proteomes" id="UP001157006"/>
    </source>
</evidence>
<dbReference type="PANTHER" id="PTHR22792:SF132">
    <property type="entry name" value="LA-RELATED PROTEIN 1"/>
    <property type="match status" value="1"/>
</dbReference>
<dbReference type="CDD" id="cd07323">
    <property type="entry name" value="LAM"/>
    <property type="match status" value="1"/>
</dbReference>
<evidence type="ECO:0000256" key="2">
    <source>
        <dbReference type="SAM" id="MobiDB-lite"/>
    </source>
</evidence>
<evidence type="ECO:0000259" key="3">
    <source>
        <dbReference type="SMART" id="SM00715"/>
    </source>
</evidence>
<dbReference type="PANTHER" id="PTHR22792">
    <property type="entry name" value="LUPUS LA PROTEIN-RELATED"/>
    <property type="match status" value="1"/>
</dbReference>